<dbReference type="EC" id="3.2.2.31" evidence="4"/>
<keyword evidence="9" id="KW-0378">Hydrolase</keyword>
<comment type="similarity">
    <text evidence="3">Belongs to the Nth/MutY family.</text>
</comment>
<keyword evidence="10" id="KW-0408">Iron</keyword>
<dbReference type="InterPro" id="IPR003651">
    <property type="entry name" value="Endonuclease3_FeS-loop_motif"/>
</dbReference>
<dbReference type="InterPro" id="IPR004036">
    <property type="entry name" value="Endonuclease-III-like_CS2"/>
</dbReference>
<feature type="region of interest" description="Disordered" evidence="14">
    <location>
        <begin position="1"/>
        <end position="61"/>
    </location>
</feature>
<dbReference type="HOGENOM" id="CLU_012862_0_0_1"/>
<dbReference type="GO" id="GO:0051539">
    <property type="term" value="F:4 iron, 4 sulfur cluster binding"/>
    <property type="evidence" value="ECO:0007669"/>
    <property type="project" value="UniProtKB-KW"/>
</dbReference>
<comment type="catalytic activity">
    <reaction evidence="1">
        <text>Hydrolyzes free adenine bases from 7,8-dihydro-8-oxoguanine:adenine mismatched double-stranded DNA, leaving an apurinic site.</text>
        <dbReference type="EC" id="3.2.2.31"/>
    </reaction>
</comment>
<dbReference type="Proteomes" id="UP000017559">
    <property type="component" value="Unassembled WGS sequence"/>
</dbReference>
<dbReference type="FunFam" id="1.10.340.30:FF:000002">
    <property type="entry name" value="Adenine DNA glycosylase"/>
    <property type="match status" value="1"/>
</dbReference>
<dbReference type="PROSITE" id="PS01155">
    <property type="entry name" value="ENDONUCLEASE_III_2"/>
    <property type="match status" value="1"/>
</dbReference>
<dbReference type="KEGG" id="mrr:Moror_7154"/>
<keyword evidence="12" id="KW-0234">DNA repair</keyword>
<evidence type="ECO:0000256" key="13">
    <source>
        <dbReference type="ARBA" id="ARBA00023295"/>
    </source>
</evidence>
<dbReference type="PANTHER" id="PTHR42944:SF1">
    <property type="entry name" value="ADENINE DNA GLYCOSYLASE"/>
    <property type="match status" value="1"/>
</dbReference>
<dbReference type="InterPro" id="IPR023170">
    <property type="entry name" value="HhH_base_excis_C"/>
</dbReference>
<dbReference type="SMART" id="SM00478">
    <property type="entry name" value="ENDO3c"/>
    <property type="match status" value="1"/>
</dbReference>
<evidence type="ECO:0000256" key="2">
    <source>
        <dbReference type="ARBA" id="ARBA00001966"/>
    </source>
</evidence>
<dbReference type="GO" id="GO:0005634">
    <property type="term" value="C:nucleus"/>
    <property type="evidence" value="ECO:0007669"/>
    <property type="project" value="TreeGrafter"/>
</dbReference>
<keyword evidence="7" id="KW-0479">Metal-binding</keyword>
<keyword evidence="6" id="KW-0004">4Fe-4S</keyword>
<dbReference type="SMART" id="SM00525">
    <property type="entry name" value="FES"/>
    <property type="match status" value="1"/>
</dbReference>
<evidence type="ECO:0000313" key="17">
    <source>
        <dbReference type="Proteomes" id="UP000017559"/>
    </source>
</evidence>
<organism evidence="16 17">
    <name type="scientific">Moniliophthora roreri (strain MCA 2997)</name>
    <name type="common">Cocoa frosty pod rot fungus</name>
    <name type="synonym">Crinipellis roreri</name>
    <dbReference type="NCBI Taxonomy" id="1381753"/>
    <lineage>
        <taxon>Eukaryota</taxon>
        <taxon>Fungi</taxon>
        <taxon>Dikarya</taxon>
        <taxon>Basidiomycota</taxon>
        <taxon>Agaricomycotina</taxon>
        <taxon>Agaricomycetes</taxon>
        <taxon>Agaricomycetidae</taxon>
        <taxon>Agaricales</taxon>
        <taxon>Marasmiineae</taxon>
        <taxon>Marasmiaceae</taxon>
        <taxon>Moniliophthora</taxon>
    </lineage>
</organism>
<evidence type="ECO:0000256" key="7">
    <source>
        <dbReference type="ARBA" id="ARBA00022723"/>
    </source>
</evidence>
<feature type="domain" description="HhH-GPD" evidence="15">
    <location>
        <begin position="125"/>
        <end position="287"/>
    </location>
</feature>
<accession>V2XAZ4</accession>
<dbReference type="Pfam" id="PF00730">
    <property type="entry name" value="HhH-GPD"/>
    <property type="match status" value="1"/>
</dbReference>
<evidence type="ECO:0000256" key="12">
    <source>
        <dbReference type="ARBA" id="ARBA00023204"/>
    </source>
</evidence>
<keyword evidence="11" id="KW-0411">Iron-sulfur</keyword>
<evidence type="ECO:0000256" key="14">
    <source>
        <dbReference type="SAM" id="MobiDB-lite"/>
    </source>
</evidence>
<dbReference type="GO" id="GO:0006285">
    <property type="term" value="P:base-excision repair, AP site formation"/>
    <property type="evidence" value="ECO:0007669"/>
    <property type="project" value="UniProtKB-ARBA"/>
</dbReference>
<dbReference type="InterPro" id="IPR003265">
    <property type="entry name" value="HhH-GPD_domain"/>
</dbReference>
<dbReference type="Gene3D" id="1.10.1670.10">
    <property type="entry name" value="Helix-hairpin-Helix base-excision DNA repair enzymes (C-terminal)"/>
    <property type="match status" value="1"/>
</dbReference>
<sequence>MSGRRKRAVSPNEDAEEYCTASPECSDSEYTKPVRRHASKVTKRKKQRREENEPHGPVLYHNAGTKHLKSLHILASVASMQNSLLLWYSTVRDARGMPWRKPFDPTLGPSEKAQRAYEVWISEIMLQQTQVATVIPYYNTWMKKFPTLSHLASSSIDDVNALWKGLGYYSRASRLLAGAQKAVKEYGGKLPDNAREMEANIPGIGRYSAGAICSIAYGERVPVLDGNVHRLLSRILALHSPPKGKATLNILWDAATAMVQNVDNTDTDTLEKNPGDINQALIELGSTVCKVREPSCESCPLRPWCNAYAFQSGNFSTVLDIEDLCTLCEPLLANPSVLDYPMKVDRKKARAEVDVVSVVEWCPASPPARRMFLLVRRPDKGLLAGLYEFPTTSNVSSNGEDNHIELASEQIKLLIASPISSLHPRGDSEPECHPDHYHIVHVRSAGKIQHVFSHIKKTYRVQWVLIGGGREPPRLKASFPNNSLDQKGQKSTGRSPQAIWIPIEGVAEAK</sequence>
<dbReference type="EMBL" id="AWSO01000050">
    <property type="protein sequence ID" value="ESK96368.1"/>
    <property type="molecule type" value="Genomic_DNA"/>
</dbReference>
<dbReference type="GO" id="GO:0006298">
    <property type="term" value="P:mismatch repair"/>
    <property type="evidence" value="ECO:0007669"/>
    <property type="project" value="TreeGrafter"/>
</dbReference>
<dbReference type="PANTHER" id="PTHR42944">
    <property type="entry name" value="ADENINE DNA GLYCOSYLASE"/>
    <property type="match status" value="1"/>
</dbReference>
<dbReference type="Gene3D" id="3.90.79.10">
    <property type="entry name" value="Nucleoside Triphosphate Pyrophosphohydrolase"/>
    <property type="match status" value="1"/>
</dbReference>
<dbReference type="GO" id="GO:0046872">
    <property type="term" value="F:metal ion binding"/>
    <property type="evidence" value="ECO:0007669"/>
    <property type="project" value="UniProtKB-KW"/>
</dbReference>
<evidence type="ECO:0000256" key="4">
    <source>
        <dbReference type="ARBA" id="ARBA00012045"/>
    </source>
</evidence>
<evidence type="ECO:0000256" key="8">
    <source>
        <dbReference type="ARBA" id="ARBA00022763"/>
    </source>
</evidence>
<evidence type="ECO:0000256" key="11">
    <source>
        <dbReference type="ARBA" id="ARBA00023014"/>
    </source>
</evidence>
<evidence type="ECO:0000313" key="16">
    <source>
        <dbReference type="EMBL" id="ESK96368.1"/>
    </source>
</evidence>
<dbReference type="GO" id="GO:0035485">
    <property type="term" value="F:adenine/guanine mispair binding"/>
    <property type="evidence" value="ECO:0007669"/>
    <property type="project" value="TreeGrafter"/>
</dbReference>
<keyword evidence="13" id="KW-0326">Glycosidase</keyword>
<proteinExistence type="inferred from homology"/>
<keyword evidence="8" id="KW-0227">DNA damage</keyword>
<dbReference type="InterPro" id="IPR044298">
    <property type="entry name" value="MIG/MutY"/>
</dbReference>
<dbReference type="AlphaFoldDB" id="V2XAZ4"/>
<evidence type="ECO:0000259" key="15">
    <source>
        <dbReference type="SMART" id="SM00478"/>
    </source>
</evidence>
<evidence type="ECO:0000256" key="3">
    <source>
        <dbReference type="ARBA" id="ARBA00008343"/>
    </source>
</evidence>
<evidence type="ECO:0000256" key="1">
    <source>
        <dbReference type="ARBA" id="ARBA00000843"/>
    </source>
</evidence>
<dbReference type="GO" id="GO:0000701">
    <property type="term" value="F:purine-specific mismatch base pair DNA N-glycosylase activity"/>
    <property type="evidence" value="ECO:0007669"/>
    <property type="project" value="UniProtKB-EC"/>
</dbReference>
<gene>
    <name evidence="16" type="ORF">Moror_7154</name>
</gene>
<evidence type="ECO:0000256" key="10">
    <source>
        <dbReference type="ARBA" id="ARBA00023004"/>
    </source>
</evidence>
<dbReference type="OrthoDB" id="10248838at2759"/>
<dbReference type="GO" id="GO:0032357">
    <property type="term" value="F:oxidized purine DNA binding"/>
    <property type="evidence" value="ECO:0007669"/>
    <property type="project" value="TreeGrafter"/>
</dbReference>
<evidence type="ECO:0000256" key="9">
    <source>
        <dbReference type="ARBA" id="ARBA00022801"/>
    </source>
</evidence>
<feature type="compositionally biased region" description="Basic residues" evidence="14">
    <location>
        <begin position="33"/>
        <end position="47"/>
    </location>
</feature>
<keyword evidence="17" id="KW-1185">Reference proteome</keyword>
<dbReference type="SUPFAM" id="SSF48150">
    <property type="entry name" value="DNA-glycosylase"/>
    <property type="match status" value="1"/>
</dbReference>
<dbReference type="STRING" id="1381753.V2XAZ4"/>
<dbReference type="CDD" id="cd00056">
    <property type="entry name" value="ENDO3c"/>
    <property type="match status" value="1"/>
</dbReference>
<evidence type="ECO:0000256" key="5">
    <source>
        <dbReference type="ARBA" id="ARBA00022023"/>
    </source>
</evidence>
<dbReference type="Gene3D" id="1.10.340.30">
    <property type="entry name" value="Hypothetical protein, domain 2"/>
    <property type="match status" value="1"/>
</dbReference>
<reference evidence="16 17" key="1">
    <citation type="journal article" date="2014" name="BMC Genomics">
        <title>Genome and secretome analysis of the hemibiotrophic fungal pathogen, Moniliophthora roreri, which causes frosty pod rot disease of cacao: mechanisms of the biotrophic and necrotrophic phases.</title>
        <authorList>
            <person name="Meinhardt L.W."/>
            <person name="Costa G.G.L."/>
            <person name="Thomazella D.P.T."/>
            <person name="Teixeira P.J.P.L."/>
            <person name="Carazzolle M.F."/>
            <person name="Schuster S.C."/>
            <person name="Carlson J.E."/>
            <person name="Guiltinan M.J."/>
            <person name="Mieczkowski P."/>
            <person name="Farmer A."/>
            <person name="Ramaraj T."/>
            <person name="Crozier J."/>
            <person name="Davis R.E."/>
            <person name="Shao J."/>
            <person name="Melnick R.L."/>
            <person name="Pereira G.A.G."/>
            <person name="Bailey B.A."/>
        </authorList>
    </citation>
    <scope>NUCLEOTIDE SEQUENCE [LARGE SCALE GENOMIC DNA]</scope>
    <source>
        <strain evidence="16 17">MCA 2997</strain>
    </source>
</reference>
<dbReference type="InterPro" id="IPR011257">
    <property type="entry name" value="DNA_glycosylase"/>
</dbReference>
<evidence type="ECO:0000256" key="6">
    <source>
        <dbReference type="ARBA" id="ARBA00022485"/>
    </source>
</evidence>
<dbReference type="GO" id="GO:0034039">
    <property type="term" value="F:8-oxo-7,8-dihydroguanine DNA N-glycosylase activity"/>
    <property type="evidence" value="ECO:0007669"/>
    <property type="project" value="TreeGrafter"/>
</dbReference>
<name>V2XAZ4_MONRO</name>
<feature type="region of interest" description="Disordered" evidence="14">
    <location>
        <begin position="474"/>
        <end position="496"/>
    </location>
</feature>
<protein>
    <recommendedName>
        <fullName evidence="5">Adenine DNA glycosylase</fullName>
        <ecNumber evidence="4">3.2.2.31</ecNumber>
    </recommendedName>
</protein>
<comment type="cofactor">
    <cofactor evidence="2">
        <name>[4Fe-4S] cluster</name>
        <dbReference type="ChEBI" id="CHEBI:49883"/>
    </cofactor>
</comment>
<feature type="compositionally biased region" description="Polar residues" evidence="14">
    <location>
        <begin position="479"/>
        <end position="495"/>
    </location>
</feature>
<comment type="caution">
    <text evidence="16">The sequence shown here is derived from an EMBL/GenBank/DDBJ whole genome shotgun (WGS) entry which is preliminary data.</text>
</comment>